<sequence length="59" mass="7104">MELKELTFADLIAIREEMFELKKYYEGEDDQNRIEEAEERIRLIGLRIIEIIQQIFNGS</sequence>
<reference evidence="1" key="1">
    <citation type="journal article" date="2014" name="Front. Microbiol.">
        <title>High frequency of phylogenetically diverse reductive dehalogenase-homologous genes in deep subseafloor sedimentary metagenomes.</title>
        <authorList>
            <person name="Kawai M."/>
            <person name="Futagami T."/>
            <person name="Toyoda A."/>
            <person name="Takaki Y."/>
            <person name="Nishi S."/>
            <person name="Hori S."/>
            <person name="Arai W."/>
            <person name="Tsubouchi T."/>
            <person name="Morono Y."/>
            <person name="Uchiyama I."/>
            <person name="Ito T."/>
            <person name="Fujiyama A."/>
            <person name="Inagaki F."/>
            <person name="Takami H."/>
        </authorList>
    </citation>
    <scope>NUCLEOTIDE SEQUENCE</scope>
    <source>
        <strain evidence="1">Expedition CK06-06</strain>
    </source>
</reference>
<name>X1B195_9ZZZZ</name>
<comment type="caution">
    <text evidence="1">The sequence shown here is derived from an EMBL/GenBank/DDBJ whole genome shotgun (WGS) entry which is preliminary data.</text>
</comment>
<organism evidence="1">
    <name type="scientific">marine sediment metagenome</name>
    <dbReference type="NCBI Taxonomy" id="412755"/>
    <lineage>
        <taxon>unclassified sequences</taxon>
        <taxon>metagenomes</taxon>
        <taxon>ecological metagenomes</taxon>
    </lineage>
</organism>
<dbReference type="AlphaFoldDB" id="X1B195"/>
<protein>
    <submittedName>
        <fullName evidence="1">Uncharacterized protein</fullName>
    </submittedName>
</protein>
<gene>
    <name evidence="1" type="ORF">S01H4_25124</name>
</gene>
<accession>X1B195</accession>
<proteinExistence type="predicted"/>
<dbReference type="EMBL" id="BART01011910">
    <property type="protein sequence ID" value="GAG89484.1"/>
    <property type="molecule type" value="Genomic_DNA"/>
</dbReference>
<evidence type="ECO:0000313" key="1">
    <source>
        <dbReference type="EMBL" id="GAG89484.1"/>
    </source>
</evidence>